<comment type="caution">
    <text evidence="1">The sequence shown here is derived from an EMBL/GenBank/DDBJ whole genome shotgun (WGS) entry which is preliminary data.</text>
</comment>
<reference evidence="1 2" key="1">
    <citation type="submission" date="2016-03" db="EMBL/GenBank/DDBJ databases">
        <title>Draft genome sequence of Flavobacterium fryxellicola DSM 16209.</title>
        <authorList>
            <person name="Shin S.-K."/>
            <person name="Yi H."/>
        </authorList>
    </citation>
    <scope>NUCLEOTIDE SEQUENCE [LARGE SCALE GENOMIC DNA]</scope>
    <source>
        <strain evidence="1 2">DSM 16209</strain>
    </source>
</reference>
<dbReference type="EMBL" id="LVJE01000033">
    <property type="protein sequence ID" value="OAB26293.1"/>
    <property type="molecule type" value="Genomic_DNA"/>
</dbReference>
<accession>A0A167VD47</accession>
<proteinExistence type="predicted"/>
<dbReference type="AlphaFoldDB" id="A0A167VD47"/>
<dbReference type="Pfam" id="PF14253">
    <property type="entry name" value="AbiH"/>
    <property type="match status" value="1"/>
</dbReference>
<evidence type="ECO:0008006" key="3">
    <source>
        <dbReference type="Google" id="ProtNLM"/>
    </source>
</evidence>
<gene>
    <name evidence="1" type="ORF">FBFR_13255</name>
</gene>
<dbReference type="STRING" id="249352.SAMN05444395_11353"/>
<dbReference type="InterPro" id="IPR025935">
    <property type="entry name" value="AbiH"/>
</dbReference>
<keyword evidence="2" id="KW-1185">Reference proteome</keyword>
<sequence>MKILYFIGNGFDINLGMRTRYPDFYEQYKTMTSKSELIKELKREIGAGIVNWSDLELAFGKYTVKLKNIEEFDEVYEDVVDNLADYLLSEEEKFDFKKIKKDSFFKNLSAPESFLADEDILEFREYKNQWKNTAWYVNIITLNYTTSIEKILGDNQSNFEMGIHDQHQIIFRNIHHIHGYTDKRTVLGVNDISQIDKVDFHENEEILEALIKTKCNRVQRHNIDKICESNINEANLICIFGSSIGDTDNYWWQLIGEQLRKKSKIIIFSKGEDIKERFAQKAVREKRLIKKLFLNKTNLSQEEKNQFQDNIYVGINTRMFDIKS</sequence>
<dbReference type="OrthoDB" id="5903604at2"/>
<organism evidence="1 2">
    <name type="scientific">Flavobacterium fryxellicola</name>
    <dbReference type="NCBI Taxonomy" id="249352"/>
    <lineage>
        <taxon>Bacteria</taxon>
        <taxon>Pseudomonadati</taxon>
        <taxon>Bacteroidota</taxon>
        <taxon>Flavobacteriia</taxon>
        <taxon>Flavobacteriales</taxon>
        <taxon>Flavobacteriaceae</taxon>
        <taxon>Flavobacterium</taxon>
    </lineage>
</organism>
<name>A0A167VD47_9FLAO</name>
<dbReference type="Proteomes" id="UP000077164">
    <property type="component" value="Unassembled WGS sequence"/>
</dbReference>
<protein>
    <recommendedName>
        <fullName evidence="3">Bacteriophage abortive infection AbiH</fullName>
    </recommendedName>
</protein>
<evidence type="ECO:0000313" key="2">
    <source>
        <dbReference type="Proteomes" id="UP000077164"/>
    </source>
</evidence>
<dbReference type="RefSeq" id="WP_066082130.1">
    <property type="nucleotide sequence ID" value="NZ_FRDK01000013.1"/>
</dbReference>
<evidence type="ECO:0000313" key="1">
    <source>
        <dbReference type="EMBL" id="OAB26293.1"/>
    </source>
</evidence>